<protein>
    <submittedName>
        <fullName evidence="3">Zinc finger CCHC domain-containing protein 10-like</fullName>
    </submittedName>
</protein>
<organism evidence="2 3">
    <name type="scientific">Sipha flava</name>
    <name type="common">yellow sugarcane aphid</name>
    <dbReference type="NCBI Taxonomy" id="143950"/>
    <lineage>
        <taxon>Eukaryota</taxon>
        <taxon>Metazoa</taxon>
        <taxon>Ecdysozoa</taxon>
        <taxon>Arthropoda</taxon>
        <taxon>Hexapoda</taxon>
        <taxon>Insecta</taxon>
        <taxon>Pterygota</taxon>
        <taxon>Neoptera</taxon>
        <taxon>Paraneoptera</taxon>
        <taxon>Hemiptera</taxon>
        <taxon>Sternorrhyncha</taxon>
        <taxon>Aphidomorpha</taxon>
        <taxon>Aphidoidea</taxon>
        <taxon>Aphididae</taxon>
        <taxon>Sipha</taxon>
    </lineage>
</organism>
<sequence>MSKRVKLLVSLAREKYEGKVMLNISSQCKEFQPTTSSSSSLKISIIENEQTDYFISSIQSSESDYDDSDKDSNFELPPNKTKTLFPFIIPSSASSSTSSSSSASINDSSSSSSDTEDENVDVCQNPAISEVHEQEPITKEKKGKKRVRKPSMWKINVTKVLINSGKAYHFSLNQRNKFQKEKFVHPVKTIVA</sequence>
<dbReference type="AlphaFoldDB" id="A0A8B8GIQ2"/>
<keyword evidence="2" id="KW-1185">Reference proteome</keyword>
<evidence type="ECO:0000313" key="3">
    <source>
        <dbReference type="RefSeq" id="XP_025422795.1"/>
    </source>
</evidence>
<dbReference type="RefSeq" id="XP_025422795.1">
    <property type="nucleotide sequence ID" value="XM_025567010.1"/>
</dbReference>
<feature type="compositionally biased region" description="Basic and acidic residues" evidence="1">
    <location>
        <begin position="130"/>
        <end position="140"/>
    </location>
</feature>
<dbReference type="Proteomes" id="UP000694846">
    <property type="component" value="Unplaced"/>
</dbReference>
<accession>A0A8B8GIQ2</accession>
<feature type="compositionally biased region" description="Low complexity" evidence="1">
    <location>
        <begin position="92"/>
        <end position="113"/>
    </location>
</feature>
<feature type="region of interest" description="Disordered" evidence="1">
    <location>
        <begin position="92"/>
        <end position="148"/>
    </location>
</feature>
<evidence type="ECO:0000313" key="2">
    <source>
        <dbReference type="Proteomes" id="UP000694846"/>
    </source>
</evidence>
<gene>
    <name evidence="3" type="primary">LOC112692356</name>
</gene>
<name>A0A8B8GIQ2_9HEMI</name>
<evidence type="ECO:0000256" key="1">
    <source>
        <dbReference type="SAM" id="MobiDB-lite"/>
    </source>
</evidence>
<dbReference type="GeneID" id="112692356"/>
<reference evidence="3" key="1">
    <citation type="submission" date="2025-08" db="UniProtKB">
        <authorList>
            <consortium name="RefSeq"/>
        </authorList>
    </citation>
    <scope>IDENTIFICATION</scope>
    <source>
        <tissue evidence="3">Whole body</tissue>
    </source>
</reference>
<proteinExistence type="predicted"/>